<name>A0ABR2HKI6_9PEZI</name>
<dbReference type="SUPFAM" id="SSF56112">
    <property type="entry name" value="Protein kinase-like (PK-like)"/>
    <property type="match status" value="1"/>
</dbReference>
<sequence>MADPLVGEVDQIHQDLERHKNKRVSFQGPGLPDLSRLDNGRLGYSPNSKIDESDRVSSIIPVPHLGLASYRRLYTYEASATTCMEVAELREHLGLPERREATINGSIREKMIREKLEQRWHSEAVAILPVSAFERIFTSTIVKSVLKETYPYESDEELNSLLHKILGPDQKRERRRILAVLIYMKEVYHLDYFIEKEIYDQDLPINFPTDEEYRDVERKHFSPWDENEKILFTSYQKMIFVPVLHLQSDELCSYGFNEHARLPWLSYELKSKGGFGVVFKVQIHPSHSTPMEIKADEGAGQYFALKKIGSKNSKHYRDELAALEKSSIQAGREKHLIKLLLTYTHGKKNYFLFEWADMNLFQYWRKNAPNPSPEGIEWVAHQCLGIAKAIRRIHGLTTMQKNHRKSLADDSSDEDRDSGRHGDIKPENILWFSKYGEERNILVVSDLGLTRYHTRQSVSHVRNSQIEGFSWTYRAPESDLGKETSQKYDVWSLGCVFLEFWIWQFGGHTAQTEFEGDRMDEDDSDIPGLQSDKFYSISGATNEPVVKPSVGNWINWLYSRNECTEFVKRMLEIIGNGMLVVDVKARWKIDQVYTEIFHAVQLLSEVPSCIDQPSTTDDISLFPEATQIPEGVVEPKITVGQIVRDAEGDSFLRPPEDDRSRQSSISLGSRVDPVEISTDSKEPQTETPWAEIEGHEDGFAGWQKYSHICDFT</sequence>
<dbReference type="PANTHER" id="PTHR24359">
    <property type="entry name" value="SERINE/THREONINE-PROTEIN KINASE SBK1"/>
    <property type="match status" value="1"/>
</dbReference>
<dbReference type="PROSITE" id="PS50011">
    <property type="entry name" value="PROTEIN_KINASE_DOM"/>
    <property type="match status" value="1"/>
</dbReference>
<dbReference type="EMBL" id="JAPCWZ010000010">
    <property type="protein sequence ID" value="KAK8848458.1"/>
    <property type="molecule type" value="Genomic_DNA"/>
</dbReference>
<comment type="caution">
    <text evidence="3">The sequence shown here is derived from an EMBL/GenBank/DDBJ whole genome shotgun (WGS) entry which is preliminary data.</text>
</comment>
<protein>
    <submittedName>
        <fullName evidence="3">Kinase-like domain-containing protein</fullName>
    </submittedName>
</protein>
<evidence type="ECO:0000313" key="3">
    <source>
        <dbReference type="EMBL" id="KAK8848458.1"/>
    </source>
</evidence>
<organism evidence="3 4">
    <name type="scientific">Apiospora arundinis</name>
    <dbReference type="NCBI Taxonomy" id="335852"/>
    <lineage>
        <taxon>Eukaryota</taxon>
        <taxon>Fungi</taxon>
        <taxon>Dikarya</taxon>
        <taxon>Ascomycota</taxon>
        <taxon>Pezizomycotina</taxon>
        <taxon>Sordariomycetes</taxon>
        <taxon>Xylariomycetidae</taxon>
        <taxon>Amphisphaeriales</taxon>
        <taxon>Apiosporaceae</taxon>
        <taxon>Apiospora</taxon>
    </lineage>
</organism>
<dbReference type="Proteomes" id="UP001390339">
    <property type="component" value="Unassembled WGS sequence"/>
</dbReference>
<dbReference type="CDD" id="cd00180">
    <property type="entry name" value="PKc"/>
    <property type="match status" value="1"/>
</dbReference>
<reference evidence="3 4" key="1">
    <citation type="journal article" date="2024" name="IMA Fungus">
        <title>Apiospora arundinis, a panoply of carbohydrate-active enzymes and secondary metabolites.</title>
        <authorList>
            <person name="Sorensen T."/>
            <person name="Petersen C."/>
            <person name="Muurmann A.T."/>
            <person name="Christiansen J.V."/>
            <person name="Brundto M.L."/>
            <person name="Overgaard C.K."/>
            <person name="Boysen A.T."/>
            <person name="Wollenberg R.D."/>
            <person name="Larsen T.O."/>
            <person name="Sorensen J.L."/>
            <person name="Nielsen K.L."/>
            <person name="Sondergaard T.E."/>
        </authorList>
    </citation>
    <scope>NUCLEOTIDE SEQUENCE [LARGE SCALE GENOMIC DNA]</scope>
    <source>
        <strain evidence="3 4">AAU 773</strain>
    </source>
</reference>
<evidence type="ECO:0000259" key="2">
    <source>
        <dbReference type="PROSITE" id="PS50011"/>
    </source>
</evidence>
<accession>A0ABR2HKI6</accession>
<dbReference type="SMART" id="SM00220">
    <property type="entry name" value="S_TKc"/>
    <property type="match status" value="1"/>
</dbReference>
<gene>
    <name evidence="3" type="ORF">PGQ11_014938</name>
</gene>
<dbReference type="PANTHER" id="PTHR24359:SF37">
    <property type="entry name" value="PROTEIN KINASE DOMAIN-CONTAINING PROTEIN"/>
    <property type="match status" value="1"/>
</dbReference>
<feature type="domain" description="Protein kinase" evidence="2">
    <location>
        <begin position="264"/>
        <end position="598"/>
    </location>
</feature>
<evidence type="ECO:0000256" key="1">
    <source>
        <dbReference type="SAM" id="MobiDB-lite"/>
    </source>
</evidence>
<feature type="region of interest" description="Disordered" evidence="1">
    <location>
        <begin position="402"/>
        <end position="421"/>
    </location>
</feature>
<evidence type="ECO:0000313" key="4">
    <source>
        <dbReference type="Proteomes" id="UP001390339"/>
    </source>
</evidence>
<dbReference type="Pfam" id="PF00069">
    <property type="entry name" value="Pkinase"/>
    <property type="match status" value="1"/>
</dbReference>
<feature type="region of interest" description="Disordered" evidence="1">
    <location>
        <begin position="648"/>
        <end position="688"/>
    </location>
</feature>
<keyword evidence="4" id="KW-1185">Reference proteome</keyword>
<proteinExistence type="predicted"/>
<dbReference type="InterPro" id="IPR000719">
    <property type="entry name" value="Prot_kinase_dom"/>
</dbReference>
<dbReference type="Gene3D" id="1.10.510.10">
    <property type="entry name" value="Transferase(Phosphotransferase) domain 1"/>
    <property type="match status" value="1"/>
</dbReference>
<dbReference type="InterPro" id="IPR011009">
    <property type="entry name" value="Kinase-like_dom_sf"/>
</dbReference>